<keyword evidence="5 7" id="KW-0472">Membrane</keyword>
<dbReference type="InterPro" id="IPR011701">
    <property type="entry name" value="MFS"/>
</dbReference>
<evidence type="ECO:0000256" key="3">
    <source>
        <dbReference type="ARBA" id="ARBA00022692"/>
    </source>
</evidence>
<feature type="transmembrane region" description="Helical" evidence="7">
    <location>
        <begin position="240"/>
        <end position="270"/>
    </location>
</feature>
<feature type="region of interest" description="Disordered" evidence="6">
    <location>
        <begin position="1"/>
        <end position="23"/>
    </location>
</feature>
<evidence type="ECO:0008006" key="10">
    <source>
        <dbReference type="Google" id="ProtNLM"/>
    </source>
</evidence>
<keyword evidence="2" id="KW-0813">Transport</keyword>
<evidence type="ECO:0000256" key="6">
    <source>
        <dbReference type="SAM" id="MobiDB-lite"/>
    </source>
</evidence>
<evidence type="ECO:0000256" key="2">
    <source>
        <dbReference type="ARBA" id="ARBA00022448"/>
    </source>
</evidence>
<dbReference type="Pfam" id="PF07690">
    <property type="entry name" value="MFS_1"/>
    <property type="match status" value="1"/>
</dbReference>
<feature type="transmembrane region" description="Helical" evidence="7">
    <location>
        <begin position="94"/>
        <end position="112"/>
    </location>
</feature>
<feature type="compositionally biased region" description="Basic and acidic residues" evidence="6">
    <location>
        <begin position="1"/>
        <end position="16"/>
    </location>
</feature>
<dbReference type="GO" id="GO:0016020">
    <property type="term" value="C:membrane"/>
    <property type="evidence" value="ECO:0007669"/>
    <property type="project" value="UniProtKB-SubCell"/>
</dbReference>
<feature type="transmembrane region" description="Helical" evidence="7">
    <location>
        <begin position="156"/>
        <end position="175"/>
    </location>
</feature>
<feature type="transmembrane region" description="Helical" evidence="7">
    <location>
        <begin position="365"/>
        <end position="386"/>
    </location>
</feature>
<evidence type="ECO:0000256" key="1">
    <source>
        <dbReference type="ARBA" id="ARBA00004141"/>
    </source>
</evidence>
<evidence type="ECO:0000313" key="9">
    <source>
        <dbReference type="Proteomes" id="UP000258309"/>
    </source>
</evidence>
<evidence type="ECO:0000256" key="5">
    <source>
        <dbReference type="ARBA" id="ARBA00023136"/>
    </source>
</evidence>
<comment type="caution">
    <text evidence="8">The sequence shown here is derived from an EMBL/GenBank/DDBJ whole genome shotgun (WGS) entry which is preliminary data.</text>
</comment>
<name>A0A3E2HND1_SCYLI</name>
<feature type="non-terminal residue" evidence="8">
    <location>
        <position position="1"/>
    </location>
</feature>
<keyword evidence="3 7" id="KW-0812">Transmembrane</keyword>
<dbReference type="AlphaFoldDB" id="A0A3E2HND1"/>
<evidence type="ECO:0000256" key="7">
    <source>
        <dbReference type="SAM" id="Phobius"/>
    </source>
</evidence>
<dbReference type="OMA" id="CYILCGF"/>
<dbReference type="OrthoDB" id="6730379at2759"/>
<feature type="transmembrane region" description="Helical" evidence="7">
    <location>
        <begin position="124"/>
        <end position="144"/>
    </location>
</feature>
<feature type="transmembrane region" description="Helical" evidence="7">
    <location>
        <begin position="276"/>
        <end position="294"/>
    </location>
</feature>
<feature type="transmembrane region" description="Helical" evidence="7">
    <location>
        <begin position="64"/>
        <end position="82"/>
    </location>
</feature>
<dbReference type="GO" id="GO:0022857">
    <property type="term" value="F:transmembrane transporter activity"/>
    <property type="evidence" value="ECO:0007669"/>
    <property type="project" value="InterPro"/>
</dbReference>
<evidence type="ECO:0000313" key="8">
    <source>
        <dbReference type="EMBL" id="RFU34895.1"/>
    </source>
</evidence>
<dbReference type="PANTHER" id="PTHR43791:SF35">
    <property type="entry name" value="MAJOR FACILITATOR SUPERFAMILY (MFS) PROFILE DOMAIN-CONTAINING PROTEIN"/>
    <property type="match status" value="1"/>
</dbReference>
<feature type="transmembrane region" description="Helical" evidence="7">
    <location>
        <begin position="306"/>
        <end position="325"/>
    </location>
</feature>
<feature type="non-terminal residue" evidence="8">
    <location>
        <position position="448"/>
    </location>
</feature>
<organism evidence="8 9">
    <name type="scientific">Scytalidium lignicola</name>
    <name type="common">Hyphomycete</name>
    <dbReference type="NCBI Taxonomy" id="5539"/>
    <lineage>
        <taxon>Eukaryota</taxon>
        <taxon>Fungi</taxon>
        <taxon>Dikarya</taxon>
        <taxon>Ascomycota</taxon>
        <taxon>Pezizomycotina</taxon>
        <taxon>Leotiomycetes</taxon>
        <taxon>Leotiomycetes incertae sedis</taxon>
        <taxon>Scytalidium</taxon>
    </lineage>
</organism>
<dbReference type="SUPFAM" id="SSF103473">
    <property type="entry name" value="MFS general substrate transporter"/>
    <property type="match status" value="1"/>
</dbReference>
<keyword evidence="4 7" id="KW-1133">Transmembrane helix</keyword>
<feature type="transmembrane region" description="Helical" evidence="7">
    <location>
        <begin position="398"/>
        <end position="418"/>
    </location>
</feature>
<comment type="subcellular location">
    <subcellularLocation>
        <location evidence="1">Membrane</location>
        <topology evidence="1">Multi-pass membrane protein</topology>
    </subcellularLocation>
</comment>
<reference evidence="8 9" key="1">
    <citation type="submission" date="2018-05" db="EMBL/GenBank/DDBJ databases">
        <title>Draft genome sequence of Scytalidium lignicola DSM 105466, a ubiquitous saprotrophic fungus.</title>
        <authorList>
            <person name="Buettner E."/>
            <person name="Gebauer A.M."/>
            <person name="Hofrichter M."/>
            <person name="Liers C."/>
            <person name="Kellner H."/>
        </authorList>
    </citation>
    <scope>NUCLEOTIDE SEQUENCE [LARGE SCALE GENOMIC DNA]</scope>
    <source>
        <strain evidence="8 9">DSM 105466</strain>
    </source>
</reference>
<evidence type="ECO:0000256" key="4">
    <source>
        <dbReference type="ARBA" id="ARBA00022989"/>
    </source>
</evidence>
<gene>
    <name evidence="8" type="ORF">B7463_g1503</name>
</gene>
<feature type="transmembrane region" description="Helical" evidence="7">
    <location>
        <begin position="331"/>
        <end position="353"/>
    </location>
</feature>
<keyword evidence="9" id="KW-1185">Reference proteome</keyword>
<proteinExistence type="predicted"/>
<sequence length="448" mass="49821">MANIEKAKDIQEEHRATPTSPGPELEKRFAVDTVHSDEAMTVLANYDGAIFGIREDLELTGNRYSMASSIFYLGFIGGAYPASQLAQRYPIERVAAGLVLVWGICLLSTAACQSWQGLYAQRLFLGFLEAGVSPIFMLIVGQFYRKDEQALMMGVWYSASGAHNWFFGAMEIYVYRRRSHGYTIGLCHLFFLPPDPIRAKGFDERERYIAVARLRVNNSGVRNKHFKKQQIFELLVDEKFWLVLVMGYLSMIAAAPVNSFVPIIVAGFGFNTLNTLLLLSPAGIVAGSLILGETYMPYKFPRMRTYVIFVCELTTIFAALLLWLLPRSALGGLLFGCYILCGFSGGWGILMGLSIANAAGYTKRAASLSGIYIGYCLVQFTGPSLFQSQDAPRYKPGFMAVVITSAVSALLSVVYRLVCIWDNKHRDKVGTVEAFEHAYEDDVTDKKV</sequence>
<dbReference type="PANTHER" id="PTHR43791">
    <property type="entry name" value="PERMEASE-RELATED"/>
    <property type="match status" value="1"/>
</dbReference>
<dbReference type="EMBL" id="NCSJ02000015">
    <property type="protein sequence ID" value="RFU34895.1"/>
    <property type="molecule type" value="Genomic_DNA"/>
</dbReference>
<protein>
    <recommendedName>
        <fullName evidence="10">Major facilitator superfamily (MFS) profile domain-containing protein</fullName>
    </recommendedName>
</protein>
<accession>A0A3E2HND1</accession>
<dbReference type="Gene3D" id="1.20.1250.20">
    <property type="entry name" value="MFS general substrate transporter like domains"/>
    <property type="match status" value="2"/>
</dbReference>
<dbReference type="Proteomes" id="UP000258309">
    <property type="component" value="Unassembled WGS sequence"/>
</dbReference>
<dbReference type="InterPro" id="IPR036259">
    <property type="entry name" value="MFS_trans_sf"/>
</dbReference>